<keyword evidence="2" id="KW-0238">DNA-binding</keyword>
<feature type="domain" description="NAC" evidence="6">
    <location>
        <begin position="13"/>
        <end position="168"/>
    </location>
</feature>
<dbReference type="Proteomes" id="UP000797356">
    <property type="component" value="Chromosome 11"/>
</dbReference>
<proteinExistence type="predicted"/>
<dbReference type="InterPro" id="IPR003441">
    <property type="entry name" value="NAC-dom"/>
</dbReference>
<evidence type="ECO:0000256" key="2">
    <source>
        <dbReference type="ARBA" id="ARBA00023125"/>
    </source>
</evidence>
<dbReference type="PANTHER" id="PTHR31719:SF43">
    <property type="entry name" value="NAC TRANSCRIPTION FACTOR 56"/>
    <property type="match status" value="1"/>
</dbReference>
<dbReference type="AlphaFoldDB" id="A0A8K0IPA3"/>
<evidence type="ECO:0000256" key="3">
    <source>
        <dbReference type="ARBA" id="ARBA00023163"/>
    </source>
</evidence>
<dbReference type="InterPro" id="IPR036093">
    <property type="entry name" value="NAC_dom_sf"/>
</dbReference>
<dbReference type="Pfam" id="PF02365">
    <property type="entry name" value="NAM"/>
    <property type="match status" value="1"/>
</dbReference>
<keyword evidence="5" id="KW-0812">Transmembrane</keyword>
<dbReference type="Gene3D" id="2.170.150.80">
    <property type="entry name" value="NAC domain"/>
    <property type="match status" value="1"/>
</dbReference>
<dbReference type="EMBL" id="CM017882">
    <property type="protein sequence ID" value="KAG1364001.1"/>
    <property type="molecule type" value="Genomic_DNA"/>
</dbReference>
<accession>A0A8K0IPA3</accession>
<keyword evidence="5" id="KW-1133">Transmembrane helix</keyword>
<gene>
    <name evidence="7" type="ORF">COCNU_11G008280</name>
</gene>
<feature type="transmembrane region" description="Helical" evidence="5">
    <location>
        <begin position="160"/>
        <end position="184"/>
    </location>
</feature>
<organism evidence="7 8">
    <name type="scientific">Cocos nucifera</name>
    <name type="common">Coconut palm</name>
    <dbReference type="NCBI Taxonomy" id="13894"/>
    <lineage>
        <taxon>Eukaryota</taxon>
        <taxon>Viridiplantae</taxon>
        <taxon>Streptophyta</taxon>
        <taxon>Embryophyta</taxon>
        <taxon>Tracheophyta</taxon>
        <taxon>Spermatophyta</taxon>
        <taxon>Magnoliopsida</taxon>
        <taxon>Liliopsida</taxon>
        <taxon>Arecaceae</taxon>
        <taxon>Arecoideae</taxon>
        <taxon>Cocoseae</taxon>
        <taxon>Attaleinae</taxon>
        <taxon>Cocos</taxon>
    </lineage>
</organism>
<dbReference type="PANTHER" id="PTHR31719">
    <property type="entry name" value="NAC TRANSCRIPTION FACTOR 56"/>
    <property type="match status" value="1"/>
</dbReference>
<sequence length="186" mass="21503">MDYSYPSREAVRVPAGYHFRPSDDEVLEHFLLRRVLGRPLTPNPIQELDIFRYDPEQLPLDIRERSDGEGPWGYFFVYGKLGDDEGGGDGVRTTPGGYWKVKGIEKDIMDRKKKETIGFIREMVFYRGKAPRGKKTVWVLLEYRLNPTLGQLKNPHDTKVGLTTLIFVFTLGIYKLIVSFIQLFDV</sequence>
<evidence type="ECO:0000259" key="6">
    <source>
        <dbReference type="PROSITE" id="PS51005"/>
    </source>
</evidence>
<evidence type="ECO:0000256" key="1">
    <source>
        <dbReference type="ARBA" id="ARBA00023015"/>
    </source>
</evidence>
<dbReference type="PROSITE" id="PS51005">
    <property type="entry name" value="NAC"/>
    <property type="match status" value="1"/>
</dbReference>
<name>A0A8K0IPA3_COCNU</name>
<keyword evidence="5" id="KW-0472">Membrane</keyword>
<dbReference type="OrthoDB" id="764245at2759"/>
<keyword evidence="3" id="KW-0804">Transcription</keyword>
<keyword evidence="8" id="KW-1185">Reference proteome</keyword>
<evidence type="ECO:0000256" key="4">
    <source>
        <dbReference type="ARBA" id="ARBA00023242"/>
    </source>
</evidence>
<evidence type="ECO:0000256" key="5">
    <source>
        <dbReference type="SAM" id="Phobius"/>
    </source>
</evidence>
<dbReference type="GO" id="GO:0006355">
    <property type="term" value="P:regulation of DNA-templated transcription"/>
    <property type="evidence" value="ECO:0007669"/>
    <property type="project" value="InterPro"/>
</dbReference>
<keyword evidence="1" id="KW-0805">Transcription regulation</keyword>
<keyword evidence="4" id="KW-0539">Nucleus</keyword>
<comment type="caution">
    <text evidence="7">The sequence shown here is derived from an EMBL/GenBank/DDBJ whole genome shotgun (WGS) entry which is preliminary data.</text>
</comment>
<dbReference type="SUPFAM" id="SSF101941">
    <property type="entry name" value="NAC domain"/>
    <property type="match status" value="1"/>
</dbReference>
<reference evidence="7" key="2">
    <citation type="submission" date="2019-07" db="EMBL/GenBank/DDBJ databases">
        <authorList>
            <person name="Yang Y."/>
            <person name="Bocs S."/>
            <person name="Baudouin L."/>
        </authorList>
    </citation>
    <scope>NUCLEOTIDE SEQUENCE</scope>
    <source>
        <tissue evidence="7">Spear leaf of Hainan Tall coconut</tissue>
    </source>
</reference>
<evidence type="ECO:0000313" key="8">
    <source>
        <dbReference type="Proteomes" id="UP000797356"/>
    </source>
</evidence>
<dbReference type="GO" id="GO:0003677">
    <property type="term" value="F:DNA binding"/>
    <property type="evidence" value="ECO:0007669"/>
    <property type="project" value="UniProtKB-KW"/>
</dbReference>
<reference evidence="7" key="1">
    <citation type="journal article" date="2017" name="Gigascience">
        <title>The genome draft of coconut (Cocos nucifera).</title>
        <authorList>
            <person name="Xiao Y."/>
            <person name="Xu P."/>
            <person name="Fan H."/>
            <person name="Baudouin L."/>
            <person name="Xia W."/>
            <person name="Bocs S."/>
            <person name="Xu J."/>
            <person name="Li Q."/>
            <person name="Guo A."/>
            <person name="Zhou L."/>
            <person name="Li J."/>
            <person name="Wu Y."/>
            <person name="Ma Z."/>
            <person name="Armero A."/>
            <person name="Issali A.E."/>
            <person name="Liu N."/>
            <person name="Peng M."/>
            <person name="Yang Y."/>
        </authorList>
    </citation>
    <scope>NUCLEOTIDE SEQUENCE</scope>
    <source>
        <tissue evidence="7">Spear leaf of Hainan Tall coconut</tissue>
    </source>
</reference>
<protein>
    <submittedName>
        <fullName evidence="7">NAC domain-containing protein 2</fullName>
    </submittedName>
</protein>
<evidence type="ECO:0000313" key="7">
    <source>
        <dbReference type="EMBL" id="KAG1364001.1"/>
    </source>
</evidence>